<dbReference type="PANTHER" id="PTHR12395">
    <property type="entry name" value="DOM-3 RELATED"/>
    <property type="match status" value="1"/>
</dbReference>
<comment type="subcellular location">
    <subcellularLocation>
        <location evidence="2 11">Nucleus</location>
    </subcellularLocation>
</comment>
<feature type="region of interest" description="Disordered" evidence="12">
    <location>
        <begin position="487"/>
        <end position="512"/>
    </location>
</feature>
<dbReference type="Pfam" id="PF00319">
    <property type="entry name" value="SRF-TF"/>
    <property type="match status" value="1"/>
</dbReference>
<keyword evidence="7 11" id="KW-0539">Nucleus</keyword>
<proteinExistence type="inferred from homology"/>
<evidence type="ECO:0000256" key="4">
    <source>
        <dbReference type="ARBA" id="ARBA00023015"/>
    </source>
</evidence>
<feature type="compositionally biased region" description="Low complexity" evidence="12">
    <location>
        <begin position="576"/>
        <end position="602"/>
    </location>
</feature>
<dbReference type="PANTHER" id="PTHR12395:SF9">
    <property type="entry name" value="DECAPPING AND EXORIBONUCLEASE PROTEIN"/>
    <property type="match status" value="1"/>
</dbReference>
<feature type="domain" description="MADS-box" evidence="13">
    <location>
        <begin position="374"/>
        <end position="434"/>
    </location>
</feature>
<evidence type="ECO:0000256" key="8">
    <source>
        <dbReference type="ARBA" id="ARBA00044676"/>
    </source>
</evidence>
<comment type="catalytic activity">
    <reaction evidence="8">
        <text>a 5'-end (N(7)-methyl 5'-triphosphoguanosine)-ribonucleoside-ribonucleotide in mRNA + H2O = a (N(7)-methyl 5'-triphosphoguanosine)-nucleoside + a 5'-end phospho-ribonucleoside in mRNA + H(+)</text>
        <dbReference type="Rhea" id="RHEA:66928"/>
        <dbReference type="Rhea" id="RHEA-COMP:15692"/>
        <dbReference type="Rhea" id="RHEA-COMP:17313"/>
        <dbReference type="ChEBI" id="CHEBI:15377"/>
        <dbReference type="ChEBI" id="CHEBI:15378"/>
        <dbReference type="ChEBI" id="CHEBI:138282"/>
        <dbReference type="ChEBI" id="CHEBI:172876"/>
        <dbReference type="ChEBI" id="CHEBI:172877"/>
    </reaction>
    <physiologicalReaction direction="left-to-right" evidence="8">
        <dbReference type="Rhea" id="RHEA:66929"/>
    </physiologicalReaction>
</comment>
<keyword evidence="6" id="KW-0804">Transcription</keyword>
<dbReference type="EC" id="3.6.1.-" evidence="11"/>
<dbReference type="InterPro" id="IPR039039">
    <property type="entry name" value="RAI1-like_fam"/>
</dbReference>
<dbReference type="SMART" id="SM00432">
    <property type="entry name" value="MADS"/>
    <property type="match status" value="1"/>
</dbReference>
<evidence type="ECO:0000313" key="14">
    <source>
        <dbReference type="EMBL" id="GAA5798016.1"/>
    </source>
</evidence>
<keyword evidence="15" id="KW-1185">Reference proteome</keyword>
<name>A0ABP9XTC9_9FUNG</name>
<evidence type="ECO:0000256" key="5">
    <source>
        <dbReference type="ARBA" id="ARBA00023125"/>
    </source>
</evidence>
<keyword evidence="4" id="KW-0805">Transcription regulation</keyword>
<dbReference type="InterPro" id="IPR013961">
    <property type="entry name" value="RAI1"/>
</dbReference>
<dbReference type="Pfam" id="PF08652">
    <property type="entry name" value="RAI1"/>
    <property type="match status" value="2"/>
</dbReference>
<feature type="region of interest" description="Disordered" evidence="12">
    <location>
        <begin position="653"/>
        <end position="700"/>
    </location>
</feature>
<evidence type="ECO:0000256" key="6">
    <source>
        <dbReference type="ARBA" id="ARBA00023163"/>
    </source>
</evidence>
<feature type="region of interest" description="Disordered" evidence="12">
    <location>
        <begin position="538"/>
        <end position="615"/>
    </location>
</feature>
<comment type="function">
    <text evidence="11">Decapping enzyme for NAD-capped RNAs: specifically hydrolyzes the nicotinamide adenine dinucleotide (NAD) cap from a subset of RNAs by removing the entire NAD moiety from the 5'-end of an NAD-capped RNA.</text>
</comment>
<comment type="catalytic activity">
    <reaction evidence="10">
        <text>a 5'-end NAD(+)-phospho-ribonucleoside in mRNA + H2O = a 5'-end phospho-ribonucleoside in mRNA + NAD(+) + H(+)</text>
        <dbReference type="Rhea" id="RHEA:60880"/>
        <dbReference type="Rhea" id="RHEA-COMP:15692"/>
        <dbReference type="Rhea" id="RHEA-COMP:15698"/>
        <dbReference type="ChEBI" id="CHEBI:15377"/>
        <dbReference type="ChEBI" id="CHEBI:15378"/>
        <dbReference type="ChEBI" id="CHEBI:57540"/>
        <dbReference type="ChEBI" id="CHEBI:138282"/>
        <dbReference type="ChEBI" id="CHEBI:144029"/>
    </reaction>
    <physiologicalReaction direction="left-to-right" evidence="10">
        <dbReference type="Rhea" id="RHEA:60881"/>
    </physiologicalReaction>
</comment>
<comment type="caution">
    <text evidence="14">The sequence shown here is derived from an EMBL/GenBank/DDBJ whole genome shotgun (WGS) entry which is preliminary data.</text>
</comment>
<evidence type="ECO:0000313" key="15">
    <source>
        <dbReference type="Proteomes" id="UP001476247"/>
    </source>
</evidence>
<dbReference type="SUPFAM" id="SSF55455">
    <property type="entry name" value="SRF-like"/>
    <property type="match status" value="1"/>
</dbReference>
<keyword evidence="11" id="KW-0479">Metal-binding</keyword>
<evidence type="ECO:0000256" key="2">
    <source>
        <dbReference type="ARBA" id="ARBA00004123"/>
    </source>
</evidence>
<protein>
    <recommendedName>
        <fullName evidence="11">Decapping nuclease</fullName>
        <ecNumber evidence="11">3.6.1.-</ecNumber>
    </recommendedName>
</protein>
<evidence type="ECO:0000256" key="11">
    <source>
        <dbReference type="RuleBase" id="RU367113"/>
    </source>
</evidence>
<dbReference type="PRINTS" id="PR00404">
    <property type="entry name" value="MADSDOMAIN"/>
</dbReference>
<dbReference type="EMBL" id="BAABUJ010000009">
    <property type="protein sequence ID" value="GAA5798016.1"/>
    <property type="molecule type" value="Genomic_DNA"/>
</dbReference>
<dbReference type="Proteomes" id="UP001476247">
    <property type="component" value="Unassembled WGS sequence"/>
</dbReference>
<feature type="compositionally biased region" description="Polar residues" evidence="12">
    <location>
        <begin position="675"/>
        <end position="686"/>
    </location>
</feature>
<reference evidence="14 15" key="1">
    <citation type="submission" date="2024-04" db="EMBL/GenBank/DDBJ databases">
        <title>genome sequences of Mucor flavus KT1a and Helicostylum pulchrum KT1b strains isolation_sourced from the surface of a dry-aged beef.</title>
        <authorList>
            <person name="Toyotome T."/>
            <person name="Hosono M."/>
            <person name="Torimaru M."/>
            <person name="Fukuda K."/>
            <person name="Mikami N."/>
        </authorList>
    </citation>
    <scope>NUCLEOTIDE SEQUENCE [LARGE SCALE GENOMIC DNA]</scope>
    <source>
        <strain evidence="14 15">KT1b</strain>
    </source>
</reference>
<evidence type="ECO:0000256" key="10">
    <source>
        <dbReference type="ARBA" id="ARBA00048124"/>
    </source>
</evidence>
<dbReference type="InterPro" id="IPR036879">
    <property type="entry name" value="TF_MADSbox_sf"/>
</dbReference>
<dbReference type="Gene3D" id="3.40.1810.10">
    <property type="entry name" value="Transcription factor, MADS-box"/>
    <property type="match status" value="1"/>
</dbReference>
<comment type="similarity">
    <text evidence="3 11">Belongs to the DXO/Dom3Z family.</text>
</comment>
<keyword evidence="11" id="KW-0694">RNA-binding</keyword>
<accession>A0ABP9XTC9</accession>
<evidence type="ECO:0000256" key="1">
    <source>
        <dbReference type="ARBA" id="ARBA00001968"/>
    </source>
</evidence>
<feature type="compositionally biased region" description="Low complexity" evidence="12">
    <location>
        <begin position="487"/>
        <end position="496"/>
    </location>
</feature>
<sequence>MSKRNFEPEYQRQDVKIQKSQHVQSFRLKRTQDYEGSFPAYKQPQEVTSYSIDHQRHVWFDNREMKYYYPPTGKDLNYGYEDMVQRDDSIAEHLDTLLDALSHIRSKTPDNEISADFGSIYIEEQVTEEKKNQENQASDKQKLMSYWGYRFETLSTLTKPPREVEKSDSELKERLTESANTNIQYCIVVKTKLGNNSILMGAEVDCCRDVKPDDGLLQPSNYIELKTSRVIESDRNQYSFERYKLLKFWAQSFLVGVPRVMCGFRDDDGQIVNVVQYKTLEIPRQVRDKPNTWNPSACLNFANEFLDWLKKEIVNDDATVTYAIRFKYPFQEITIECTGHSDVFLTQRYLEGQTQHEIGGPRAGFSASKKVVKMGRKKIQIQHIKDDRNRQVTFLKRKHGLMKKAYELSVLCNCEVALVIIPSNNKLIQYSSSDIDTLLTKFKENDLPREVKTNQDFIETGEKDNDSDVEEKTIQQQLQNNNLMAQLNSSSSSSSSNGGGGGAQMVPTQTGMSFSYTPNGYTINQPQQLMQNYQQTPALYHSPNSSPLTVQNETSPEQSPKSEPGTPDKRPKLRVTIPTTTSASPTPIEKQDTSNMNNYPYSSLPPPSALPSQYVQNLPSPSTFYPEFYQPNFMMSPIHSNGPNSANPFMIPTSPFRESGIRTSETNTFRKRSMHQSISASDYNDNPSSSSPPKKIKTEP</sequence>
<dbReference type="PROSITE" id="PS50066">
    <property type="entry name" value="MADS_BOX_2"/>
    <property type="match status" value="1"/>
</dbReference>
<keyword evidence="11" id="KW-0540">Nuclease</keyword>
<dbReference type="PROSITE" id="PS00350">
    <property type="entry name" value="MADS_BOX_1"/>
    <property type="match status" value="1"/>
</dbReference>
<keyword evidence="11" id="KW-0547">Nucleotide-binding</keyword>
<keyword evidence="11" id="KW-0378">Hydrolase</keyword>
<feature type="compositionally biased region" description="Polar residues" evidence="12">
    <location>
        <begin position="542"/>
        <end position="561"/>
    </location>
</feature>
<organism evidence="14 15">
    <name type="scientific">Helicostylum pulchrum</name>
    <dbReference type="NCBI Taxonomy" id="562976"/>
    <lineage>
        <taxon>Eukaryota</taxon>
        <taxon>Fungi</taxon>
        <taxon>Fungi incertae sedis</taxon>
        <taxon>Mucoromycota</taxon>
        <taxon>Mucoromycotina</taxon>
        <taxon>Mucoromycetes</taxon>
        <taxon>Mucorales</taxon>
        <taxon>Mucorineae</taxon>
        <taxon>Mucoraceae</taxon>
        <taxon>Helicostylum</taxon>
    </lineage>
</organism>
<keyword evidence="5" id="KW-0238">DNA-binding</keyword>
<evidence type="ECO:0000256" key="3">
    <source>
        <dbReference type="ARBA" id="ARBA00006562"/>
    </source>
</evidence>
<evidence type="ECO:0000259" key="13">
    <source>
        <dbReference type="PROSITE" id="PS50066"/>
    </source>
</evidence>
<evidence type="ECO:0000256" key="12">
    <source>
        <dbReference type="SAM" id="MobiDB-lite"/>
    </source>
</evidence>
<evidence type="ECO:0000256" key="9">
    <source>
        <dbReference type="ARBA" id="ARBA00044692"/>
    </source>
</evidence>
<comment type="cofactor">
    <cofactor evidence="1 11">
        <name>a divalent metal cation</name>
        <dbReference type="ChEBI" id="CHEBI:60240"/>
    </cofactor>
</comment>
<comment type="catalytic activity">
    <reaction evidence="9">
        <text>a 5'-end triphospho-ribonucleoside in mRNA + H2O = a 5'-end phospho-ribonucleoside in mRNA + diphosphate + H(+)</text>
        <dbReference type="Rhea" id="RHEA:78683"/>
        <dbReference type="Rhea" id="RHEA-COMP:15692"/>
        <dbReference type="Rhea" id="RHEA-COMP:17164"/>
        <dbReference type="ChEBI" id="CHEBI:15377"/>
        <dbReference type="ChEBI" id="CHEBI:15378"/>
        <dbReference type="ChEBI" id="CHEBI:33019"/>
        <dbReference type="ChEBI" id="CHEBI:138282"/>
        <dbReference type="ChEBI" id="CHEBI:167618"/>
    </reaction>
    <physiologicalReaction direction="left-to-right" evidence="9">
        <dbReference type="Rhea" id="RHEA:78684"/>
    </physiologicalReaction>
</comment>
<gene>
    <name evidence="14" type="ORF">HPULCUR_003414</name>
</gene>
<evidence type="ECO:0000256" key="7">
    <source>
        <dbReference type="ARBA" id="ARBA00023242"/>
    </source>
</evidence>
<dbReference type="InterPro" id="IPR002100">
    <property type="entry name" value="TF_MADSbox"/>
</dbReference>